<feature type="domain" description="YcgL" evidence="3">
    <location>
        <begin position="1"/>
        <end position="85"/>
    </location>
</feature>
<reference evidence="4 5" key="1">
    <citation type="submission" date="2019-03" db="EMBL/GenBank/DDBJ databases">
        <title>Draft genome of Gammaproteobacteria bacterium LSUCC0057, a member of the SAR92 clade.</title>
        <authorList>
            <person name="Lanclos V.C."/>
            <person name="Doiron C."/>
            <person name="Henson M.W."/>
            <person name="Thrash J.C."/>
        </authorList>
    </citation>
    <scope>NUCLEOTIDE SEQUENCE [LARGE SCALE GENOMIC DNA]</scope>
    <source>
        <strain evidence="4 5">LSUCC0057</strain>
    </source>
</reference>
<evidence type="ECO:0000259" key="3">
    <source>
        <dbReference type="PROSITE" id="PS51648"/>
    </source>
</evidence>
<feature type="compositionally biased region" description="Basic and acidic residues" evidence="2">
    <location>
        <begin position="79"/>
        <end position="95"/>
    </location>
</feature>
<dbReference type="Proteomes" id="UP000298133">
    <property type="component" value="Unassembled WGS sequence"/>
</dbReference>
<accession>A0A4Y8UJV7</accession>
<dbReference type="OrthoDB" id="7062382at2"/>
<dbReference type="Pfam" id="PF05166">
    <property type="entry name" value="YcgL"/>
    <property type="match status" value="1"/>
</dbReference>
<protein>
    <recommendedName>
        <fullName evidence="1">YcgL domain-containing protein E3W66_03890</fullName>
    </recommendedName>
</protein>
<comment type="caution">
    <text evidence="4">The sequence shown here is derived from an EMBL/GenBank/DDBJ whole genome shotgun (WGS) entry which is preliminary data.</text>
</comment>
<dbReference type="EMBL" id="SPIA01000001">
    <property type="protein sequence ID" value="TFH69085.1"/>
    <property type="molecule type" value="Genomic_DNA"/>
</dbReference>
<sequence length="95" mass="10843">MLCDIYASEKKAEMYLYVRRGQDLEQLPAPLLALFGKARYVTLLNLTAERKLARADVTKVLSEIDSNHFYLQMPPSRYGELDPHWSGRELDGPAS</sequence>
<evidence type="ECO:0000256" key="1">
    <source>
        <dbReference type="HAMAP-Rule" id="MF_01866"/>
    </source>
</evidence>
<organism evidence="4 5">
    <name type="scientific">Gammaproteobacteria bacterium LSUCC0057</name>
    <dbReference type="NCBI Taxonomy" id="2559237"/>
    <lineage>
        <taxon>Bacteria</taxon>
        <taxon>Pseudomonadati</taxon>
        <taxon>Pseudomonadota</taxon>
        <taxon>Gammaproteobacteria</taxon>
        <taxon>Cellvibrionales</taxon>
        <taxon>Porticoccaceae</taxon>
        <taxon>SAR92 clade</taxon>
    </lineage>
</organism>
<dbReference type="PANTHER" id="PTHR38109:SF1">
    <property type="entry name" value="PROTEIN YCGL"/>
    <property type="match status" value="1"/>
</dbReference>
<gene>
    <name evidence="4" type="ORF">E3W66_03890</name>
</gene>
<keyword evidence="5" id="KW-1185">Reference proteome</keyword>
<dbReference type="AlphaFoldDB" id="A0A4Y8UJV7"/>
<evidence type="ECO:0000313" key="4">
    <source>
        <dbReference type="EMBL" id="TFH69085.1"/>
    </source>
</evidence>
<dbReference type="PANTHER" id="PTHR38109">
    <property type="entry name" value="PROTEIN YCGL"/>
    <property type="match status" value="1"/>
</dbReference>
<dbReference type="InterPro" id="IPR027354">
    <property type="entry name" value="YcgL_dom"/>
</dbReference>
<dbReference type="SUPFAM" id="SSF160191">
    <property type="entry name" value="YcgL-like"/>
    <property type="match status" value="1"/>
</dbReference>
<dbReference type="PROSITE" id="PS51648">
    <property type="entry name" value="YCGL"/>
    <property type="match status" value="1"/>
</dbReference>
<feature type="region of interest" description="Disordered" evidence="2">
    <location>
        <begin position="73"/>
        <end position="95"/>
    </location>
</feature>
<proteinExistence type="inferred from homology"/>
<dbReference type="InterPro" id="IPR038068">
    <property type="entry name" value="YcgL-like_sf"/>
</dbReference>
<dbReference type="HAMAP" id="MF_01866">
    <property type="entry name" value="UPF0745"/>
    <property type="match status" value="1"/>
</dbReference>
<dbReference type="Gene3D" id="3.10.510.20">
    <property type="entry name" value="YcgL domain"/>
    <property type="match status" value="1"/>
</dbReference>
<evidence type="ECO:0000313" key="5">
    <source>
        <dbReference type="Proteomes" id="UP000298133"/>
    </source>
</evidence>
<name>A0A4Y8UJV7_9GAMM</name>
<evidence type="ECO:0000256" key="2">
    <source>
        <dbReference type="SAM" id="MobiDB-lite"/>
    </source>
</evidence>